<dbReference type="Proteomes" id="UP000034235">
    <property type="component" value="Unassembled WGS sequence"/>
</dbReference>
<evidence type="ECO:0000313" key="3">
    <source>
        <dbReference type="Proteomes" id="UP000034235"/>
    </source>
</evidence>
<comment type="caution">
    <text evidence="2">The sequence shown here is derived from an EMBL/GenBank/DDBJ whole genome shotgun (WGS) entry which is preliminary data.</text>
</comment>
<evidence type="ECO:0000313" key="2">
    <source>
        <dbReference type="EMBL" id="KKQ66823.1"/>
    </source>
</evidence>
<proteinExistence type="predicted"/>
<protein>
    <submittedName>
        <fullName evidence="2">Uncharacterized protein</fullName>
    </submittedName>
</protein>
<reference evidence="2 3" key="1">
    <citation type="journal article" date="2015" name="Nature">
        <title>rRNA introns, odd ribosomes, and small enigmatic genomes across a large radiation of phyla.</title>
        <authorList>
            <person name="Brown C.T."/>
            <person name="Hug L.A."/>
            <person name="Thomas B.C."/>
            <person name="Sharon I."/>
            <person name="Castelle C.J."/>
            <person name="Singh A."/>
            <person name="Wilkins M.J."/>
            <person name="Williams K.H."/>
            <person name="Banfield J.F."/>
        </authorList>
    </citation>
    <scope>NUCLEOTIDE SEQUENCE [LARGE SCALE GENOMIC DNA]</scope>
</reference>
<feature type="compositionally biased region" description="Basic and acidic residues" evidence="1">
    <location>
        <begin position="44"/>
        <end position="56"/>
    </location>
</feature>
<accession>A0A0G0JGN3</accession>
<dbReference type="EMBL" id="LBUP01000003">
    <property type="protein sequence ID" value="KKQ66823.1"/>
    <property type="molecule type" value="Genomic_DNA"/>
</dbReference>
<gene>
    <name evidence="2" type="ORF">US86_C0003G0066</name>
</gene>
<feature type="compositionally biased region" description="Basic and acidic residues" evidence="1">
    <location>
        <begin position="1"/>
        <end position="15"/>
    </location>
</feature>
<dbReference type="AlphaFoldDB" id="A0A0G0JGN3"/>
<evidence type="ECO:0000256" key="1">
    <source>
        <dbReference type="SAM" id="MobiDB-lite"/>
    </source>
</evidence>
<feature type="region of interest" description="Disordered" evidence="1">
    <location>
        <begin position="1"/>
        <end position="76"/>
    </location>
</feature>
<name>A0A0G0JGN3_9BACT</name>
<organism evidence="2 3">
    <name type="scientific">Candidatus Daviesbacteria bacterium GW2011_GWA2_38_24</name>
    <dbReference type="NCBI Taxonomy" id="1618422"/>
    <lineage>
        <taxon>Bacteria</taxon>
        <taxon>Candidatus Daviesiibacteriota</taxon>
    </lineage>
</organism>
<feature type="compositionally biased region" description="Basic residues" evidence="1">
    <location>
        <begin position="21"/>
        <end position="32"/>
    </location>
</feature>
<sequence length="310" mass="35617">MNEVRDIPRETDKDTPASNKSPRRWSLFRRKTPVMETHVAHSKTSKEDIKTVHTEEGNQQATTSGEDQLAPVKTQQPSKLETYARYLTRREFKLPDEEPKPNSLQEIVHFLKSYKFDPHAGYHRFIVDPTQSPIQAEDLQQLTGFPYEFSLTEKDGKVLVITGEEHVSWLPYEDEMTRYYSRLSMHTHPKGYVLSFEDVNLTEEIRPGNKTPFLLVSPGGITLFTRPLKDPVTGFLTDKRPLDLIIAFLESKSLNLDSLSELPTEERVEIPKEFVMKSGMVLKEAAWNDTTGLKDLMDIVNLRGNRISLK</sequence>
<feature type="compositionally biased region" description="Polar residues" evidence="1">
    <location>
        <begin position="57"/>
        <end position="66"/>
    </location>
</feature>